<dbReference type="AlphaFoldDB" id="A0A6P8H302"/>
<evidence type="ECO:0000256" key="4">
    <source>
        <dbReference type="ARBA" id="ARBA00023054"/>
    </source>
</evidence>
<dbReference type="InterPro" id="IPR015048">
    <property type="entry name" value="DUF1899"/>
</dbReference>
<name>A0A6P8H302_ACTTE</name>
<gene>
    <name evidence="10" type="primary">LOC116288168</name>
</gene>
<dbReference type="PROSITE" id="PS50082">
    <property type="entry name" value="WD_REPEATS_2"/>
    <property type="match status" value="3"/>
</dbReference>
<dbReference type="PROSITE" id="PS00678">
    <property type="entry name" value="WD_REPEATS_1"/>
    <property type="match status" value="1"/>
</dbReference>
<dbReference type="KEGG" id="aten:116288168"/>
<keyword evidence="9" id="KW-1185">Reference proteome</keyword>
<reference evidence="10" key="1">
    <citation type="submission" date="2025-08" db="UniProtKB">
        <authorList>
            <consortium name="RefSeq"/>
        </authorList>
    </citation>
    <scope>IDENTIFICATION</scope>
    <source>
        <tissue evidence="10">Tentacle</tissue>
    </source>
</reference>
<dbReference type="FunFam" id="2.130.10.10:FF:000502">
    <property type="entry name" value="Coronin"/>
    <property type="match status" value="1"/>
</dbReference>
<dbReference type="InParanoid" id="A0A6P8H302"/>
<dbReference type="Pfam" id="PF16300">
    <property type="entry name" value="WD40_4"/>
    <property type="match status" value="1"/>
</dbReference>
<feature type="repeat" description="WD" evidence="6">
    <location>
        <begin position="81"/>
        <end position="113"/>
    </location>
</feature>
<dbReference type="SMART" id="SM01166">
    <property type="entry name" value="DUF1899"/>
    <property type="match status" value="1"/>
</dbReference>
<dbReference type="PANTHER" id="PTHR10856:SF44">
    <property type="entry name" value="CORONIN"/>
    <property type="match status" value="1"/>
</dbReference>
<feature type="repeat" description="WD" evidence="6">
    <location>
        <begin position="131"/>
        <end position="173"/>
    </location>
</feature>
<evidence type="ECO:0000313" key="10">
    <source>
        <dbReference type="RefSeq" id="XP_031550779.1"/>
    </source>
</evidence>
<dbReference type="Gene3D" id="2.130.10.10">
    <property type="entry name" value="YVTN repeat-like/Quinoprotein amine dehydrogenase"/>
    <property type="match status" value="1"/>
</dbReference>
<sequence>MALRQSFRTKHVSKFKHVFGKPNKKEFCYEGIRISKNAWESNFCAVNPKFLAVVLEAQGGGPFIVLPLERYGRIPLTYPKVCGHKGPVLDIQWNPFDDNTLASASEDCTIKIWYIPDGGLNEDLKDYVGQLCGHERKVGIVRWHPCASNIIASAGFDNVVIIWDVEREAAVLILKGHPDTIFSLSFNWNGSLIATTCKDKKIRVIDPREGKLIASDFGHRGPKGSQITFVGNSNYLFTSGFSKMNQREVALWDLANGLHKPLTIEPVDESSGLLMVYYDPDTRMVYLAGKGDGNIRYYEILEEEPYLVLLNEYRSSSPQRGFGVMPKRALDVAHCEVARFFKLHNNGFIEPIPMIVPRRDSGTIHFDLFPPTLSNRPAMSGDEWLRGMNKGPLLDDLLAGITGDNGMSRESYEAVTPIKARTEKRKENPIMQTQNDVAYSEPHLVNGNKGETTSRKGDYMSWDLDTLRVAYADLFEEVHSLKMQLKVRDAKIDKLERDHKYYSDKFGF</sequence>
<dbReference type="InterPro" id="IPR019775">
    <property type="entry name" value="WD40_repeat_CS"/>
</dbReference>
<evidence type="ECO:0000256" key="3">
    <source>
        <dbReference type="ARBA" id="ARBA00022737"/>
    </source>
</evidence>
<feature type="repeat" description="WD" evidence="6">
    <location>
        <begin position="174"/>
        <end position="215"/>
    </location>
</feature>
<dbReference type="OrthoDB" id="1850764at2759"/>
<dbReference type="RefSeq" id="XP_031550779.1">
    <property type="nucleotide sequence ID" value="XM_031694919.1"/>
</dbReference>
<keyword evidence="2 6" id="KW-0853">WD repeat</keyword>
<proteinExistence type="inferred from homology"/>
<comment type="similarity">
    <text evidence="1 7">Belongs to the WD repeat coronin family.</text>
</comment>
<keyword evidence="3 7" id="KW-0677">Repeat</keyword>
<keyword evidence="4" id="KW-0175">Coiled coil</keyword>
<dbReference type="InterPro" id="IPR015943">
    <property type="entry name" value="WD40/YVTN_repeat-like_dom_sf"/>
</dbReference>
<dbReference type="SMART" id="SM01167">
    <property type="entry name" value="DUF1900"/>
    <property type="match status" value="1"/>
</dbReference>
<dbReference type="InterPro" id="IPR015505">
    <property type="entry name" value="Coronin"/>
</dbReference>
<evidence type="ECO:0000256" key="1">
    <source>
        <dbReference type="ARBA" id="ARBA00009482"/>
    </source>
</evidence>
<dbReference type="GO" id="GO:0051015">
    <property type="term" value="F:actin filament binding"/>
    <property type="evidence" value="ECO:0007669"/>
    <property type="project" value="TreeGrafter"/>
</dbReference>
<evidence type="ECO:0000256" key="6">
    <source>
        <dbReference type="PROSITE-ProRule" id="PRU00221"/>
    </source>
</evidence>
<dbReference type="Proteomes" id="UP000515163">
    <property type="component" value="Unplaced"/>
</dbReference>
<evidence type="ECO:0000259" key="8">
    <source>
        <dbReference type="SMART" id="SM01166"/>
    </source>
</evidence>
<dbReference type="FunCoup" id="A0A6P8H302">
    <property type="interactions" value="84"/>
</dbReference>
<dbReference type="PROSITE" id="PS50294">
    <property type="entry name" value="WD_REPEATS_REGION"/>
    <property type="match status" value="2"/>
</dbReference>
<dbReference type="InterPro" id="IPR001680">
    <property type="entry name" value="WD40_rpt"/>
</dbReference>
<dbReference type="SMART" id="SM00320">
    <property type="entry name" value="WD40"/>
    <property type="match status" value="4"/>
</dbReference>
<feature type="domain" description="DUF1899" evidence="8">
    <location>
        <begin position="8"/>
        <end position="72"/>
    </location>
</feature>
<dbReference type="Pfam" id="PF00400">
    <property type="entry name" value="WD40"/>
    <property type="match status" value="3"/>
</dbReference>
<keyword evidence="5" id="KW-0009">Actin-binding</keyword>
<dbReference type="Pfam" id="PF08953">
    <property type="entry name" value="DUF1899"/>
    <property type="match status" value="1"/>
</dbReference>
<dbReference type="SUPFAM" id="SSF50978">
    <property type="entry name" value="WD40 repeat-like"/>
    <property type="match status" value="1"/>
</dbReference>
<protein>
    <recommendedName>
        <fullName evidence="7">Coronin</fullName>
    </recommendedName>
</protein>
<organism evidence="9 10">
    <name type="scientific">Actinia tenebrosa</name>
    <name type="common">Australian red waratah sea anemone</name>
    <dbReference type="NCBI Taxonomy" id="6105"/>
    <lineage>
        <taxon>Eukaryota</taxon>
        <taxon>Metazoa</taxon>
        <taxon>Cnidaria</taxon>
        <taxon>Anthozoa</taxon>
        <taxon>Hexacorallia</taxon>
        <taxon>Actiniaria</taxon>
        <taxon>Actiniidae</taxon>
        <taxon>Actinia</taxon>
    </lineage>
</organism>
<evidence type="ECO:0000313" key="9">
    <source>
        <dbReference type="Proteomes" id="UP000515163"/>
    </source>
</evidence>
<dbReference type="GeneID" id="116288168"/>
<accession>A0A6P8H302</accession>
<evidence type="ECO:0000256" key="7">
    <source>
        <dbReference type="RuleBase" id="RU280818"/>
    </source>
</evidence>
<evidence type="ECO:0000256" key="5">
    <source>
        <dbReference type="ARBA" id="ARBA00023203"/>
    </source>
</evidence>
<dbReference type="PANTHER" id="PTHR10856">
    <property type="entry name" value="CORONIN"/>
    <property type="match status" value="1"/>
</dbReference>
<evidence type="ECO:0000256" key="2">
    <source>
        <dbReference type="ARBA" id="ARBA00022574"/>
    </source>
</evidence>
<dbReference type="InterPro" id="IPR036322">
    <property type="entry name" value="WD40_repeat_dom_sf"/>
</dbReference>